<organism evidence="6 7">
    <name type="scientific">Gordonia mangrovi</name>
    <dbReference type="NCBI Taxonomy" id="2665643"/>
    <lineage>
        <taxon>Bacteria</taxon>
        <taxon>Bacillati</taxon>
        <taxon>Actinomycetota</taxon>
        <taxon>Actinomycetes</taxon>
        <taxon>Mycobacteriales</taxon>
        <taxon>Gordoniaceae</taxon>
        <taxon>Gordonia</taxon>
    </lineage>
</organism>
<evidence type="ECO:0000313" key="7">
    <source>
        <dbReference type="Proteomes" id="UP000475545"/>
    </source>
</evidence>
<dbReference type="InterPro" id="IPR050109">
    <property type="entry name" value="HTH-type_TetR-like_transc_reg"/>
</dbReference>
<keyword evidence="3" id="KW-0804">Transcription</keyword>
<sequence>MPESSSPRRGSRLTVDDWLDAAMQVLMSDGVGAIKISRLCDRLGVTKGSFYWHFTDISALMSALSDHCRAIEETASRTLANLQELPPLERIQRMGELVSDTRRRSVEAAVRAWAETDPELEASVVALDHTTFDVAQDTFLELGFSPVDAHARATALVYVGIGYMQGGERVEAPTEDDKRIFVEMLTRM</sequence>
<evidence type="ECO:0000259" key="5">
    <source>
        <dbReference type="PROSITE" id="PS50977"/>
    </source>
</evidence>
<evidence type="ECO:0000313" key="6">
    <source>
        <dbReference type="EMBL" id="MXP22482.1"/>
    </source>
</evidence>
<comment type="caution">
    <text evidence="6">The sequence shown here is derived from an EMBL/GenBank/DDBJ whole genome shotgun (WGS) entry which is preliminary data.</text>
</comment>
<accession>A0A6L7GSD4</accession>
<evidence type="ECO:0000256" key="4">
    <source>
        <dbReference type="PROSITE-ProRule" id="PRU00335"/>
    </source>
</evidence>
<keyword evidence="2 4" id="KW-0238">DNA-binding</keyword>
<dbReference type="PANTHER" id="PTHR30055">
    <property type="entry name" value="HTH-TYPE TRANSCRIPTIONAL REGULATOR RUTR"/>
    <property type="match status" value="1"/>
</dbReference>
<dbReference type="InterPro" id="IPR009057">
    <property type="entry name" value="Homeodomain-like_sf"/>
</dbReference>
<dbReference type="PROSITE" id="PS50977">
    <property type="entry name" value="HTH_TETR_2"/>
    <property type="match status" value="1"/>
</dbReference>
<feature type="DNA-binding region" description="H-T-H motif" evidence="4">
    <location>
        <begin position="35"/>
        <end position="54"/>
    </location>
</feature>
<dbReference type="GO" id="GO:0000976">
    <property type="term" value="F:transcription cis-regulatory region binding"/>
    <property type="evidence" value="ECO:0007669"/>
    <property type="project" value="TreeGrafter"/>
</dbReference>
<dbReference type="SUPFAM" id="SSF46689">
    <property type="entry name" value="Homeodomain-like"/>
    <property type="match status" value="1"/>
</dbReference>
<name>A0A6L7GSD4_9ACTN</name>
<gene>
    <name evidence="6" type="ORF">GIY30_14140</name>
</gene>
<protein>
    <submittedName>
        <fullName evidence="6">TetR family transcriptional regulator</fullName>
    </submittedName>
</protein>
<proteinExistence type="predicted"/>
<dbReference type="Proteomes" id="UP000475545">
    <property type="component" value="Unassembled WGS sequence"/>
</dbReference>
<dbReference type="PANTHER" id="PTHR30055:SF234">
    <property type="entry name" value="HTH-TYPE TRANSCRIPTIONAL REGULATOR BETI"/>
    <property type="match status" value="1"/>
</dbReference>
<dbReference type="Pfam" id="PF00440">
    <property type="entry name" value="TetR_N"/>
    <property type="match status" value="1"/>
</dbReference>
<dbReference type="InterPro" id="IPR001647">
    <property type="entry name" value="HTH_TetR"/>
</dbReference>
<dbReference type="PRINTS" id="PR00455">
    <property type="entry name" value="HTHTETR"/>
</dbReference>
<dbReference type="EMBL" id="WMBR01000003">
    <property type="protein sequence ID" value="MXP22482.1"/>
    <property type="molecule type" value="Genomic_DNA"/>
</dbReference>
<evidence type="ECO:0000256" key="3">
    <source>
        <dbReference type="ARBA" id="ARBA00023163"/>
    </source>
</evidence>
<feature type="domain" description="HTH tetR-type" evidence="5">
    <location>
        <begin position="12"/>
        <end position="72"/>
    </location>
</feature>
<keyword evidence="7" id="KW-1185">Reference proteome</keyword>
<reference evidence="6 7" key="1">
    <citation type="submission" date="2019-11" db="EMBL/GenBank/DDBJ databases">
        <title>Gordonia sp. nov., a novel actinobacterium isolated from mangrove soil in Hainan.</title>
        <authorList>
            <person name="Huang X."/>
            <person name="Xie Y."/>
            <person name="Chu X."/>
            <person name="Xiao K."/>
        </authorList>
    </citation>
    <scope>NUCLEOTIDE SEQUENCE [LARGE SCALE GENOMIC DNA]</scope>
    <source>
        <strain evidence="6 7">HNM0687</strain>
    </source>
</reference>
<evidence type="ECO:0000256" key="2">
    <source>
        <dbReference type="ARBA" id="ARBA00023125"/>
    </source>
</evidence>
<keyword evidence="1" id="KW-0805">Transcription regulation</keyword>
<dbReference type="GO" id="GO:0003700">
    <property type="term" value="F:DNA-binding transcription factor activity"/>
    <property type="evidence" value="ECO:0007669"/>
    <property type="project" value="TreeGrafter"/>
</dbReference>
<dbReference type="AlphaFoldDB" id="A0A6L7GSD4"/>
<dbReference type="Gene3D" id="1.10.357.10">
    <property type="entry name" value="Tetracycline Repressor, domain 2"/>
    <property type="match status" value="1"/>
</dbReference>
<evidence type="ECO:0000256" key="1">
    <source>
        <dbReference type="ARBA" id="ARBA00023015"/>
    </source>
</evidence>